<keyword evidence="14" id="KW-1185">Reference proteome</keyword>
<dbReference type="GO" id="GO:0008843">
    <property type="term" value="F:endochitinase activity"/>
    <property type="evidence" value="ECO:0007669"/>
    <property type="project" value="UniProtKB-EC"/>
</dbReference>
<evidence type="ECO:0000313" key="13">
    <source>
        <dbReference type="EMBL" id="KAK3896934.1"/>
    </source>
</evidence>
<dbReference type="EMBL" id="MU856336">
    <property type="protein sequence ID" value="KAK3896934.1"/>
    <property type="molecule type" value="Genomic_DNA"/>
</dbReference>
<keyword evidence="11" id="KW-0732">Signal</keyword>
<evidence type="ECO:0000256" key="3">
    <source>
        <dbReference type="ARBA" id="ARBA00022525"/>
    </source>
</evidence>
<keyword evidence="8" id="KW-0624">Polysaccharide degradation</keyword>
<gene>
    <name evidence="13" type="ORF">C8A05DRAFT_39520</name>
</gene>
<keyword evidence="3" id="KW-0964">Secreted</keyword>
<comment type="similarity">
    <text evidence="10">Belongs to the glycosyl hydrolase 18 family.</text>
</comment>
<reference evidence="13" key="2">
    <citation type="submission" date="2023-05" db="EMBL/GenBank/DDBJ databases">
        <authorList>
            <consortium name="Lawrence Berkeley National Laboratory"/>
            <person name="Steindorff A."/>
            <person name="Hensen N."/>
            <person name="Bonometti L."/>
            <person name="Westerberg I."/>
            <person name="Brannstrom I.O."/>
            <person name="Guillou S."/>
            <person name="Cros-Aarteil S."/>
            <person name="Calhoun S."/>
            <person name="Haridas S."/>
            <person name="Kuo A."/>
            <person name="Mondo S."/>
            <person name="Pangilinan J."/>
            <person name="Riley R."/>
            <person name="Labutti K."/>
            <person name="Andreopoulos B."/>
            <person name="Lipzen A."/>
            <person name="Chen C."/>
            <person name="Yanf M."/>
            <person name="Daum C."/>
            <person name="Ng V."/>
            <person name="Clum A."/>
            <person name="Ohm R."/>
            <person name="Martin F."/>
            <person name="Silar P."/>
            <person name="Natvig D."/>
            <person name="Lalanne C."/>
            <person name="Gautier V."/>
            <person name="Ament-Velasquez S.L."/>
            <person name="Kruys A."/>
            <person name="Hutchinson M.I."/>
            <person name="Powell A.J."/>
            <person name="Barry K."/>
            <person name="Miller A.N."/>
            <person name="Grigoriev I.V."/>
            <person name="Debuchy R."/>
            <person name="Gladieux P."/>
            <person name="Thoren M.H."/>
            <person name="Johannesson H."/>
        </authorList>
    </citation>
    <scope>NUCLEOTIDE SEQUENCE</scope>
    <source>
        <strain evidence="13">CBS 103.79</strain>
    </source>
</reference>
<dbReference type="InterPro" id="IPR001579">
    <property type="entry name" value="Glyco_hydro_18_chit_AS"/>
</dbReference>
<dbReference type="InterPro" id="IPR001223">
    <property type="entry name" value="Glyco_hydro18_cat"/>
</dbReference>
<evidence type="ECO:0000256" key="1">
    <source>
        <dbReference type="ARBA" id="ARBA00000822"/>
    </source>
</evidence>
<sequence>MNSLSLILCLFTSSILAAPIPPQARQFASPDLPRLILYHQTTHDPAGRPISLLPLITKQHIALTHLIVGAFHLNANHTIHLNDHPPSHPMFYTLWNETRLLQNAGIKVLGMVGGAAPGSFASDTLDAGVSSPPPASFETAYGLLHNTVTTHHLDGLDLDIEEPTTQPGITSLIHRLRADFGPSPGFTLTLAPVATALLADGRSNLSGFNYTALDAEAGALIDFYNAQFYNGFGGPGVFDGTVANGFAPGRVVVGQLTSPALGGGFVGHQGLRETVDVLRGRYGEIGGVAGWEYFDGVPGGVEEPWRWAEEMTRVLRGGYGVGRLGISREVAEGLERAWEESAKAGMGEGRGDGTAERWMGMGKEMGVDYMAMVEE</sequence>
<evidence type="ECO:0000256" key="4">
    <source>
        <dbReference type="ARBA" id="ARBA00022801"/>
    </source>
</evidence>
<name>A0AAN6MAP2_9PEZI</name>
<dbReference type="AlphaFoldDB" id="A0AAN6MAP2"/>
<evidence type="ECO:0000256" key="8">
    <source>
        <dbReference type="ARBA" id="ARBA00023326"/>
    </source>
</evidence>
<evidence type="ECO:0000313" key="14">
    <source>
        <dbReference type="Proteomes" id="UP001303889"/>
    </source>
</evidence>
<dbReference type="Gene3D" id="3.20.20.80">
    <property type="entry name" value="Glycosidases"/>
    <property type="match status" value="1"/>
</dbReference>
<evidence type="ECO:0000256" key="11">
    <source>
        <dbReference type="SAM" id="SignalP"/>
    </source>
</evidence>
<keyword evidence="7 9" id="KW-0326">Glycosidase</keyword>
<dbReference type="SUPFAM" id="SSF51445">
    <property type="entry name" value="(Trans)glycosidases"/>
    <property type="match status" value="1"/>
</dbReference>
<dbReference type="GO" id="GO:0000272">
    <property type="term" value="P:polysaccharide catabolic process"/>
    <property type="evidence" value="ECO:0007669"/>
    <property type="project" value="UniProtKB-KW"/>
</dbReference>
<protein>
    <submittedName>
        <fullName evidence="13">Glycoside hydrolase</fullName>
    </submittedName>
</protein>
<accession>A0AAN6MAP2</accession>
<dbReference type="Proteomes" id="UP001303889">
    <property type="component" value="Unassembled WGS sequence"/>
</dbReference>
<dbReference type="GO" id="GO:0006032">
    <property type="term" value="P:chitin catabolic process"/>
    <property type="evidence" value="ECO:0007669"/>
    <property type="project" value="UniProtKB-KW"/>
</dbReference>
<feature type="domain" description="GH18" evidence="12">
    <location>
        <begin position="33"/>
        <end position="318"/>
    </location>
</feature>
<evidence type="ECO:0000256" key="6">
    <source>
        <dbReference type="ARBA" id="ARBA00023277"/>
    </source>
</evidence>
<keyword evidence="4 9" id="KW-0378">Hydrolase</keyword>
<keyword evidence="6" id="KW-0119">Carbohydrate metabolism</keyword>
<comment type="caution">
    <text evidence="13">The sequence shown here is derived from an EMBL/GenBank/DDBJ whole genome shotgun (WGS) entry which is preliminary data.</text>
</comment>
<keyword evidence="5" id="KW-0146">Chitin degradation</keyword>
<comment type="subcellular location">
    <subcellularLocation>
        <location evidence="2">Secreted</location>
    </subcellularLocation>
</comment>
<dbReference type="Pfam" id="PF00704">
    <property type="entry name" value="Glyco_hydro_18"/>
    <property type="match status" value="1"/>
</dbReference>
<evidence type="ECO:0000256" key="5">
    <source>
        <dbReference type="ARBA" id="ARBA00023024"/>
    </source>
</evidence>
<comment type="catalytic activity">
    <reaction evidence="1">
        <text>Random endo-hydrolysis of N-acetyl-beta-D-glucosaminide (1-&gt;4)-beta-linkages in chitin and chitodextrins.</text>
        <dbReference type="EC" id="3.2.1.14"/>
    </reaction>
</comment>
<dbReference type="PROSITE" id="PS51910">
    <property type="entry name" value="GH18_2"/>
    <property type="match status" value="1"/>
</dbReference>
<evidence type="ECO:0000259" key="12">
    <source>
        <dbReference type="PROSITE" id="PS51910"/>
    </source>
</evidence>
<evidence type="ECO:0000256" key="2">
    <source>
        <dbReference type="ARBA" id="ARBA00004613"/>
    </source>
</evidence>
<organism evidence="13 14">
    <name type="scientific">Staphylotrichum tortipilum</name>
    <dbReference type="NCBI Taxonomy" id="2831512"/>
    <lineage>
        <taxon>Eukaryota</taxon>
        <taxon>Fungi</taxon>
        <taxon>Dikarya</taxon>
        <taxon>Ascomycota</taxon>
        <taxon>Pezizomycotina</taxon>
        <taxon>Sordariomycetes</taxon>
        <taxon>Sordariomycetidae</taxon>
        <taxon>Sordariales</taxon>
        <taxon>Chaetomiaceae</taxon>
        <taxon>Staphylotrichum</taxon>
    </lineage>
</organism>
<proteinExistence type="inferred from homology"/>
<evidence type="ECO:0000256" key="9">
    <source>
        <dbReference type="RuleBase" id="RU000489"/>
    </source>
</evidence>
<feature type="signal peptide" evidence="11">
    <location>
        <begin position="1"/>
        <end position="17"/>
    </location>
</feature>
<evidence type="ECO:0000256" key="10">
    <source>
        <dbReference type="RuleBase" id="RU004453"/>
    </source>
</evidence>
<dbReference type="GO" id="GO:0005576">
    <property type="term" value="C:extracellular region"/>
    <property type="evidence" value="ECO:0007669"/>
    <property type="project" value="UniProtKB-SubCell"/>
</dbReference>
<feature type="chain" id="PRO_5042955386" evidence="11">
    <location>
        <begin position="18"/>
        <end position="375"/>
    </location>
</feature>
<reference evidence="13" key="1">
    <citation type="journal article" date="2023" name="Mol. Phylogenet. Evol.">
        <title>Genome-scale phylogeny and comparative genomics of the fungal order Sordariales.</title>
        <authorList>
            <person name="Hensen N."/>
            <person name="Bonometti L."/>
            <person name="Westerberg I."/>
            <person name="Brannstrom I.O."/>
            <person name="Guillou S."/>
            <person name="Cros-Aarteil S."/>
            <person name="Calhoun S."/>
            <person name="Haridas S."/>
            <person name="Kuo A."/>
            <person name="Mondo S."/>
            <person name="Pangilinan J."/>
            <person name="Riley R."/>
            <person name="LaButti K."/>
            <person name="Andreopoulos B."/>
            <person name="Lipzen A."/>
            <person name="Chen C."/>
            <person name="Yan M."/>
            <person name="Daum C."/>
            <person name="Ng V."/>
            <person name="Clum A."/>
            <person name="Steindorff A."/>
            <person name="Ohm R.A."/>
            <person name="Martin F."/>
            <person name="Silar P."/>
            <person name="Natvig D.O."/>
            <person name="Lalanne C."/>
            <person name="Gautier V."/>
            <person name="Ament-Velasquez S.L."/>
            <person name="Kruys A."/>
            <person name="Hutchinson M.I."/>
            <person name="Powell A.J."/>
            <person name="Barry K."/>
            <person name="Miller A.N."/>
            <person name="Grigoriev I.V."/>
            <person name="Debuchy R."/>
            <person name="Gladieux P."/>
            <person name="Hiltunen Thoren M."/>
            <person name="Johannesson H."/>
        </authorList>
    </citation>
    <scope>NUCLEOTIDE SEQUENCE</scope>
    <source>
        <strain evidence="13">CBS 103.79</strain>
    </source>
</reference>
<dbReference type="PROSITE" id="PS01095">
    <property type="entry name" value="GH18_1"/>
    <property type="match status" value="1"/>
</dbReference>
<evidence type="ECO:0000256" key="7">
    <source>
        <dbReference type="ARBA" id="ARBA00023295"/>
    </source>
</evidence>
<dbReference type="InterPro" id="IPR017853">
    <property type="entry name" value="GH"/>
</dbReference>